<protein>
    <submittedName>
        <fullName evidence="1">PAS domain-containing protein</fullName>
    </submittedName>
</protein>
<name>A0ABV7L3P6_9PROT</name>
<sequence>MAGIVPVVQRQLFAHWDSLRGDAQTPERRSFRPERLPRSLVPHIGLLKVDRGAGRLGFEYRIVGNAIARTFGTGATRKRPADDRPTAYSRPLEAFYALGVETRAATSWTAANLIVGGGETLVHRICLPLCAGLPGEGGAAPEAVQPGQVTALLFSTVAEPGPDGRAPEEFQGRLIVGIAPRLPFRICARQHPTQAVAA</sequence>
<evidence type="ECO:0000313" key="2">
    <source>
        <dbReference type="Proteomes" id="UP001595528"/>
    </source>
</evidence>
<dbReference type="EMBL" id="JBHRTR010000031">
    <property type="protein sequence ID" value="MFC3229248.1"/>
    <property type="molecule type" value="Genomic_DNA"/>
</dbReference>
<proteinExistence type="predicted"/>
<dbReference type="InterPro" id="IPR009922">
    <property type="entry name" value="DUF1457"/>
</dbReference>
<dbReference type="Proteomes" id="UP001595528">
    <property type="component" value="Unassembled WGS sequence"/>
</dbReference>
<gene>
    <name evidence="1" type="ORF">ACFOGJ_18520</name>
</gene>
<accession>A0ABV7L3P6</accession>
<organism evidence="1 2">
    <name type="scientific">Marinibaculum pumilum</name>
    <dbReference type="NCBI Taxonomy" id="1766165"/>
    <lineage>
        <taxon>Bacteria</taxon>
        <taxon>Pseudomonadati</taxon>
        <taxon>Pseudomonadota</taxon>
        <taxon>Alphaproteobacteria</taxon>
        <taxon>Rhodospirillales</taxon>
        <taxon>Rhodospirillaceae</taxon>
        <taxon>Marinibaculum</taxon>
    </lineage>
</organism>
<dbReference type="Pfam" id="PF07310">
    <property type="entry name" value="PAS_5"/>
    <property type="match status" value="1"/>
</dbReference>
<comment type="caution">
    <text evidence="1">The sequence shown here is derived from an EMBL/GenBank/DDBJ whole genome shotgun (WGS) entry which is preliminary data.</text>
</comment>
<evidence type="ECO:0000313" key="1">
    <source>
        <dbReference type="EMBL" id="MFC3229248.1"/>
    </source>
</evidence>
<reference evidence="2" key="1">
    <citation type="journal article" date="2019" name="Int. J. Syst. Evol. Microbiol.">
        <title>The Global Catalogue of Microorganisms (GCM) 10K type strain sequencing project: providing services to taxonomists for standard genome sequencing and annotation.</title>
        <authorList>
            <consortium name="The Broad Institute Genomics Platform"/>
            <consortium name="The Broad Institute Genome Sequencing Center for Infectious Disease"/>
            <person name="Wu L."/>
            <person name="Ma J."/>
        </authorList>
    </citation>
    <scope>NUCLEOTIDE SEQUENCE [LARGE SCALE GENOMIC DNA]</scope>
    <source>
        <strain evidence="2">KCTC 42964</strain>
    </source>
</reference>
<keyword evidence="2" id="KW-1185">Reference proteome</keyword>